<dbReference type="SUPFAM" id="SSF50978">
    <property type="entry name" value="WD40 repeat-like"/>
    <property type="match status" value="1"/>
</dbReference>
<sequence>MRRCCYKLDALHLIPDPVWSRKGVGVGDSGMGVTTDLLDASELVGLPEHCEEVLKPPPGQPALCLAFNPSGTLLATGCAGGDILIWNYQTRALVRTWKDGHNGAVRCLVWSPDGHSIMSGGADGSIVTWDVLSGRPTASQPLGRGAVVSLCPGPGPGQLLLTFRAAPPAVLTVGGGGIQHLPLAGWSACDPPEAPEPAPAEATSAGAEAGKDGRGGASLAEQATSSGYPAATAPGSALIYAAMRGALLVVRASDLAIIDAIRVQAALRVSSLELDPGGTRLIVLATDRAVRVYAMQAPAQGLEALPARDPGEVEALVAAKTRRPSGSIFYEERGALLRPSRRFEQQIERNTWSAATFSGDGEYVLAAVAGQTEHVIYAWNSHYGHTDRVLECIRGAHGVLAMAWHPQLYPMQLLTLGGSGSIFIWTKILSDKWTAFAPDFRELEENEEYIEREDEFDVVQRAATPDQSLPANVDADLDIVTRGPSNTPTPASSDLLFLPVVIQAESDQGQEDPDADAAGTVPNGGATPMDEDDSDGGPDLTVQKRARPGVI</sequence>
<dbReference type="Pfam" id="PF00400">
    <property type="entry name" value="WD40"/>
    <property type="match status" value="2"/>
</dbReference>
<dbReference type="InterPro" id="IPR001680">
    <property type="entry name" value="WD40_rpt"/>
</dbReference>
<dbReference type="InterPro" id="IPR036322">
    <property type="entry name" value="WD40_repeat_dom_sf"/>
</dbReference>
<feature type="repeat" description="WD" evidence="5">
    <location>
        <begin position="98"/>
        <end position="139"/>
    </location>
</feature>
<proteinExistence type="predicted"/>
<evidence type="ECO:0000256" key="6">
    <source>
        <dbReference type="SAM" id="MobiDB-lite"/>
    </source>
</evidence>
<feature type="repeat" description="WD" evidence="5">
    <location>
        <begin position="65"/>
        <end position="96"/>
    </location>
</feature>
<evidence type="ECO:0000256" key="3">
    <source>
        <dbReference type="ARBA" id="ARBA00022737"/>
    </source>
</evidence>
<gene>
    <name evidence="7" type="ORF">g.49184</name>
</gene>
<dbReference type="GO" id="GO:0048188">
    <property type="term" value="C:Set1C/COMPASS complex"/>
    <property type="evidence" value="ECO:0007669"/>
    <property type="project" value="InterPro"/>
</dbReference>
<dbReference type="SMART" id="SM00320">
    <property type="entry name" value="WD40"/>
    <property type="match status" value="4"/>
</dbReference>
<evidence type="ECO:0000256" key="2">
    <source>
        <dbReference type="ARBA" id="ARBA00022574"/>
    </source>
</evidence>
<dbReference type="EMBL" id="GDKF01005242">
    <property type="protein sequence ID" value="JAT73380.1"/>
    <property type="molecule type" value="Transcribed_RNA"/>
</dbReference>
<dbReference type="AlphaFoldDB" id="A0A1D2A2E6"/>
<organism evidence="7">
    <name type="scientific">Auxenochlorella protothecoides</name>
    <name type="common">Green microalga</name>
    <name type="synonym">Chlorella protothecoides</name>
    <dbReference type="NCBI Taxonomy" id="3075"/>
    <lineage>
        <taxon>Eukaryota</taxon>
        <taxon>Viridiplantae</taxon>
        <taxon>Chlorophyta</taxon>
        <taxon>core chlorophytes</taxon>
        <taxon>Trebouxiophyceae</taxon>
        <taxon>Chlorellales</taxon>
        <taxon>Chlorellaceae</taxon>
        <taxon>Auxenochlorella</taxon>
    </lineage>
</organism>
<dbReference type="PANTHER" id="PTHR44040">
    <property type="entry name" value="RETINOBLASTOMA-BINDING PROTEIN 5"/>
    <property type="match status" value="1"/>
</dbReference>
<evidence type="ECO:0000313" key="7">
    <source>
        <dbReference type="EMBL" id="JAT73380.1"/>
    </source>
</evidence>
<evidence type="ECO:0000256" key="5">
    <source>
        <dbReference type="PROSITE-ProRule" id="PRU00221"/>
    </source>
</evidence>
<name>A0A1D2A2E6_AUXPR</name>
<dbReference type="PROSITE" id="PS50082">
    <property type="entry name" value="WD_REPEATS_2"/>
    <property type="match status" value="2"/>
</dbReference>
<dbReference type="InterPro" id="IPR019775">
    <property type="entry name" value="WD40_repeat_CS"/>
</dbReference>
<evidence type="ECO:0000256" key="1">
    <source>
        <dbReference type="ARBA" id="ARBA00004123"/>
    </source>
</evidence>
<accession>A0A1D2A2E6</accession>
<keyword evidence="3" id="KW-0677">Repeat</keyword>
<keyword evidence="2 5" id="KW-0853">WD repeat</keyword>
<feature type="compositionally biased region" description="Low complexity" evidence="6">
    <location>
        <begin position="199"/>
        <end position="208"/>
    </location>
</feature>
<reference evidence="7" key="1">
    <citation type="submission" date="2015-08" db="EMBL/GenBank/DDBJ databases">
        <authorList>
            <person name="Babu N.S."/>
            <person name="Beckwith C.J."/>
            <person name="Beseler K.G."/>
            <person name="Brison A."/>
            <person name="Carone J.V."/>
            <person name="Caskin T.P."/>
            <person name="Diamond M."/>
            <person name="Durham M.E."/>
            <person name="Foxe J.M."/>
            <person name="Go M."/>
            <person name="Henderson B.A."/>
            <person name="Jones I.B."/>
            <person name="McGettigan J.A."/>
            <person name="Micheletti S.J."/>
            <person name="Nasrallah M.E."/>
            <person name="Ortiz D."/>
            <person name="Piller C.R."/>
            <person name="Privatt S.R."/>
            <person name="Schneider S.L."/>
            <person name="Sharp S."/>
            <person name="Smith T.C."/>
            <person name="Stanton J.D."/>
            <person name="Ullery H.E."/>
            <person name="Wilson R.J."/>
            <person name="Serrano M.G."/>
            <person name="Buck G."/>
            <person name="Lee V."/>
            <person name="Wang Y."/>
            <person name="Carvalho R."/>
            <person name="Voegtly L."/>
            <person name="Shi R."/>
            <person name="Duckworth R."/>
            <person name="Johnson A."/>
            <person name="Loviza R."/>
            <person name="Walstead R."/>
            <person name="Shah Z."/>
            <person name="Kiflezghi M."/>
            <person name="Wade K."/>
            <person name="Ball S.L."/>
            <person name="Bradley K.W."/>
            <person name="Asai D.J."/>
            <person name="Bowman C.A."/>
            <person name="Russell D.A."/>
            <person name="Pope W.H."/>
            <person name="Jacobs-Sera D."/>
            <person name="Hendrix R.W."/>
            <person name="Hatfull G.F."/>
        </authorList>
    </citation>
    <scope>NUCLEOTIDE SEQUENCE</scope>
</reference>
<dbReference type="PANTHER" id="PTHR44040:SF1">
    <property type="entry name" value="RETINOBLASTOMA-BINDING PROTEIN 5"/>
    <property type="match status" value="1"/>
</dbReference>
<dbReference type="InterPro" id="IPR037850">
    <property type="entry name" value="RBBP5/Swd1"/>
</dbReference>
<feature type="region of interest" description="Disordered" evidence="6">
    <location>
        <begin position="188"/>
        <end position="229"/>
    </location>
</feature>
<dbReference type="InterPro" id="IPR015943">
    <property type="entry name" value="WD40/YVTN_repeat-like_dom_sf"/>
</dbReference>
<comment type="subcellular location">
    <subcellularLocation>
        <location evidence="1">Nucleus</location>
    </subcellularLocation>
</comment>
<feature type="region of interest" description="Disordered" evidence="6">
    <location>
        <begin position="505"/>
        <end position="551"/>
    </location>
</feature>
<dbReference type="Gene3D" id="2.130.10.10">
    <property type="entry name" value="YVTN repeat-like/Quinoprotein amine dehydrogenase"/>
    <property type="match status" value="2"/>
</dbReference>
<keyword evidence="4" id="KW-0539">Nucleus</keyword>
<evidence type="ECO:0000256" key="4">
    <source>
        <dbReference type="ARBA" id="ARBA00023242"/>
    </source>
</evidence>
<dbReference type="PROSITE" id="PS50294">
    <property type="entry name" value="WD_REPEATS_REGION"/>
    <property type="match status" value="1"/>
</dbReference>
<protein>
    <submittedName>
        <fullName evidence="7">Uncharacterized protein</fullName>
    </submittedName>
</protein>
<dbReference type="PROSITE" id="PS00678">
    <property type="entry name" value="WD_REPEATS_1"/>
    <property type="match status" value="1"/>
</dbReference>